<evidence type="ECO:0000259" key="6">
    <source>
        <dbReference type="PROSITE" id="PS51741"/>
    </source>
</evidence>
<dbReference type="Gene3D" id="1.20.1270.60">
    <property type="entry name" value="Arfaptin homology (AH) domain/BAR domain"/>
    <property type="match status" value="1"/>
</dbReference>
<keyword evidence="4" id="KW-0206">Cytoskeleton</keyword>
<dbReference type="InterPro" id="IPR031160">
    <property type="entry name" value="F_BAR_dom"/>
</dbReference>
<organism evidence="7 8">
    <name type="scientific">Blepharisma stoltei</name>
    <dbReference type="NCBI Taxonomy" id="1481888"/>
    <lineage>
        <taxon>Eukaryota</taxon>
        <taxon>Sar</taxon>
        <taxon>Alveolata</taxon>
        <taxon>Ciliophora</taxon>
        <taxon>Postciliodesmatophora</taxon>
        <taxon>Heterotrichea</taxon>
        <taxon>Heterotrichida</taxon>
        <taxon>Blepharismidae</taxon>
        <taxon>Blepharisma</taxon>
    </lineage>
</organism>
<evidence type="ECO:0000313" key="8">
    <source>
        <dbReference type="Proteomes" id="UP001162131"/>
    </source>
</evidence>
<dbReference type="GO" id="GO:0005737">
    <property type="term" value="C:cytoplasm"/>
    <property type="evidence" value="ECO:0007669"/>
    <property type="project" value="TreeGrafter"/>
</dbReference>
<keyword evidence="2" id="KW-0963">Cytoplasm</keyword>
<dbReference type="GO" id="GO:0043226">
    <property type="term" value="C:organelle"/>
    <property type="evidence" value="ECO:0007669"/>
    <property type="project" value="UniProtKB-ARBA"/>
</dbReference>
<evidence type="ECO:0000313" key="7">
    <source>
        <dbReference type="EMBL" id="CAG9331273.1"/>
    </source>
</evidence>
<keyword evidence="8" id="KW-1185">Reference proteome</keyword>
<proteinExistence type="predicted"/>
<evidence type="ECO:0000256" key="4">
    <source>
        <dbReference type="ARBA" id="ARBA00023212"/>
    </source>
</evidence>
<comment type="subcellular location">
    <subcellularLocation>
        <location evidence="1">Cytoplasm</location>
        <location evidence="1">Cytoskeleton</location>
    </subcellularLocation>
</comment>
<keyword evidence="3" id="KW-0597">Phosphoprotein</keyword>
<keyword evidence="5" id="KW-0175">Coiled coil</keyword>
<dbReference type="PROSITE" id="PS51741">
    <property type="entry name" value="F_BAR"/>
    <property type="match status" value="1"/>
</dbReference>
<name>A0AAU9K6K8_9CILI</name>
<dbReference type="EMBL" id="CAJZBQ010000053">
    <property type="protein sequence ID" value="CAG9331273.1"/>
    <property type="molecule type" value="Genomic_DNA"/>
</dbReference>
<accession>A0AAU9K6K8</accession>
<evidence type="ECO:0000256" key="3">
    <source>
        <dbReference type="ARBA" id="ARBA00022553"/>
    </source>
</evidence>
<evidence type="ECO:0000256" key="1">
    <source>
        <dbReference type="ARBA" id="ARBA00004245"/>
    </source>
</evidence>
<dbReference type="SUPFAM" id="SSF103657">
    <property type="entry name" value="BAR/IMD domain-like"/>
    <property type="match status" value="1"/>
</dbReference>
<dbReference type="PANTHER" id="PTHR23065">
    <property type="entry name" value="PROLINE-SERINE-THREONINE PHOSPHATASE INTERACTING PROTEIN 1"/>
    <property type="match status" value="1"/>
</dbReference>
<evidence type="ECO:0000256" key="2">
    <source>
        <dbReference type="ARBA" id="ARBA00022490"/>
    </source>
</evidence>
<feature type="domain" description="F-BAR" evidence="6">
    <location>
        <begin position="1"/>
        <end position="247"/>
    </location>
</feature>
<dbReference type="PANTHER" id="PTHR23065:SF7">
    <property type="entry name" value="NOSTRIN, ISOFORM H"/>
    <property type="match status" value="1"/>
</dbReference>
<dbReference type="Proteomes" id="UP001162131">
    <property type="component" value="Unassembled WGS sequence"/>
</dbReference>
<comment type="caution">
    <text evidence="7">The sequence shown here is derived from an EMBL/GenBank/DDBJ whole genome shotgun (WGS) entry which is preliminary data.</text>
</comment>
<sequence length="550" mass="63643">MSISERYIHSFDIVHSHYIDRQTGCKQFIELMLDMAALENSYAESLEKIGKYPYIASTDGTLYDAIASMKKFSASKAIQSRTLAENILSDIIHPIKEMLRAQETSMKKSYSDGQKIVKTRSSLQKKIEILKDNFWGNCRNLDEILSRQENSIDKESKKIIKKKKNEAYNSLEMYVSAIDDYKINDSNYYEKMKDILDNYQAQEASMLGLLKSSIKKIIVYNTAWIRNIQYDTETFAKYSEIIDVQKDIELFFNEKAKNELQEFAPKYEPYVGESSFFNAFASDFPLISTYSESQLCEIGQIQINKIDDIFVSCMTGKLLSVEETDNFKEIISSFLGRKCFSIVLRRLKEKGFAIENESGIQEVCGLINLMLNECEKNKDECTFGEIIEFIESIINKNTSQLIKENLKNNEIWKMVSLWKSLIDSAIDKEITSFRNLLSNNNEIEERIKNITFCLLTLFTDRMLSYSLDKNEIGSIVLEFSRIYELSSTDVDTLLSYIDKPNNQESSSQEELKEVIKGLPPWLENIEKAADKPTHQNLSEIMREIKIPERK</sequence>
<dbReference type="GO" id="GO:0005886">
    <property type="term" value="C:plasma membrane"/>
    <property type="evidence" value="ECO:0007669"/>
    <property type="project" value="TreeGrafter"/>
</dbReference>
<dbReference type="AlphaFoldDB" id="A0AAU9K6K8"/>
<gene>
    <name evidence="7" type="ORF">BSTOLATCC_MIC53348</name>
</gene>
<evidence type="ECO:0000256" key="5">
    <source>
        <dbReference type="PROSITE-ProRule" id="PRU01077"/>
    </source>
</evidence>
<dbReference type="InterPro" id="IPR027267">
    <property type="entry name" value="AH/BAR_dom_sf"/>
</dbReference>
<reference evidence="7" key="1">
    <citation type="submission" date="2021-09" db="EMBL/GenBank/DDBJ databases">
        <authorList>
            <consortium name="AG Swart"/>
            <person name="Singh M."/>
            <person name="Singh A."/>
            <person name="Seah K."/>
            <person name="Emmerich C."/>
        </authorList>
    </citation>
    <scope>NUCLEOTIDE SEQUENCE</scope>
    <source>
        <strain evidence="7">ATCC30299</strain>
    </source>
</reference>
<protein>
    <recommendedName>
        <fullName evidence="6">F-BAR domain-containing protein</fullName>
    </recommendedName>
</protein>